<evidence type="ECO:0000313" key="3">
    <source>
        <dbReference type="Proteomes" id="UP000673552"/>
    </source>
</evidence>
<feature type="region of interest" description="Disordered" evidence="1">
    <location>
        <begin position="1246"/>
        <end position="1319"/>
    </location>
</feature>
<keyword evidence="3" id="KW-1185">Reference proteome</keyword>
<feature type="compositionally biased region" description="Low complexity" evidence="1">
    <location>
        <begin position="1264"/>
        <end position="1287"/>
    </location>
</feature>
<evidence type="ECO:0000256" key="1">
    <source>
        <dbReference type="SAM" id="MobiDB-lite"/>
    </source>
</evidence>
<feature type="region of interest" description="Disordered" evidence="1">
    <location>
        <begin position="666"/>
        <end position="721"/>
    </location>
</feature>
<sequence>MLKRTVWGRLCLGPTRPPGARAPHRWSSSLPYTIGCANRGRCTAQRVHAVRPLRALIASSIPVAVDQVSCAWRRRRDGASRARTCSVAFQRRSISSSYSSSVPCVRFDVSTERLARATGQSTLPASASIFMIDLRKSQRKSRRVNPKSAMASVITAHRAEVLKVKEELGEADAYAPPLIFLVKTDDTKKQAERRQEQMDAQLQALGAFGEFRVCVLDGTKSRHWTRYIDPPTTPEKVAPGRAEAASGSATDTASVVGAAVNPMIMSASPADDEPARPVPTAKVFAVSQGANHADTAGASAAASSPLLPEDGAAVGFTGVSEQAGGGAGEEEGEEVWEEIEVEVEDEEDVERDDSGGISAGANRDASGAETTEAHAYGRDSAVVSTPTVSAAHAEAHKKRGVTAPCTTRKSVNPVWAHVKSNVQDGDGVAGAAASVAAAEALLREHESAEEEVVDVAEWGSGDGSANAASPAVPDLAAGAMNSHQRLPEGTCEASSGGIPDAPQWSAPERRIRDHVFLATAHAPLSAEATVEAVPLKCSADAGALAPLEELEEFDIDAPLDESGDADAPAEAARSGSANDTPGASSKVVTKHAEPAAAAAEPVATVRVSGAGVISAADEIDMGEAEEATAGHTGRLAEPATAGQCLPEGMEEEATAFMTAGAAGAGRSSALSSRDSAITTSEENPAEAAKAATATEDHSSSQTGTVETPSPPVRPPKPSIPVPVYPQVPSRLYYGVTTVYLSDRAYIELPATANVLVIDHLDWDDAHLAAIDAALELVDPVAGHVLLYAEAYAPQSEQVMGDMNAHRRSLLPFIFVFRTQLSAEAAMEVQRRLTNALHVRPTLVNAAQRSLVAGKHDRTSVCVLNAAESERGGENPMLAPQPRKVAPTSPKLPPVQLAAVHHATVAAAAATAPRHEVDAPLREKSTTATVSAAASPHRPSEVTERRQRGGGTVGMENDAEQQLWTFLNQASFHMPLERNAAAASTLQVAAQRSCHDWHDRHRAGAAEVQPQVSVPGASSARGNNDQAAMAYTRTAGTSDARMTGTGDDGEVSKQHVAANAVGGEAPASQSPRLAYASTLLSPQAALPLFNARASANAGSDAAAVHREVPAATLVAEEDGSAAVIKRGLFNFGAIAFGKDNGYYAAAAVPRRRRASRSAWDSKDTDDEADGEPNVADAADGAAASSVLGSVSDLGLYPVSESVAAARAEAARNRSLSGGGSPFSDEEIAKIEEGIILAQFRKMERKEKRIEARRAKLSKAKEAKARLSSQSVAASSSSPSRGSPVSLSAKLSRTSQQRWRGSRSAPDTSKTMATAREEDRAEDKLLEDFISSLLVSDKCSNEPKTKVSMSSAQAGRLVRSARCTLAKAASSTREGRKR</sequence>
<name>A0A836HM85_9TRYP</name>
<dbReference type="RefSeq" id="XP_067179345.1">
    <property type="nucleotide sequence ID" value="XM_067323716.1"/>
</dbReference>
<reference evidence="2 3" key="1">
    <citation type="submission" date="2021-03" db="EMBL/GenBank/DDBJ databases">
        <title>Leishmania (Mundinia) martiniquensis Genome sequencing and assembly.</title>
        <authorList>
            <person name="Almutairi H."/>
            <person name="Gatherer D."/>
        </authorList>
    </citation>
    <scope>NUCLEOTIDE SEQUENCE [LARGE SCALE GENOMIC DNA]</scope>
    <source>
        <strain evidence="2">LSCM1</strain>
    </source>
</reference>
<gene>
    <name evidence="2" type="ORF">LSCM1_06285</name>
</gene>
<proteinExistence type="predicted"/>
<feature type="compositionally biased region" description="Polar residues" evidence="1">
    <location>
        <begin position="575"/>
        <end position="587"/>
    </location>
</feature>
<feature type="compositionally biased region" description="Polar residues" evidence="1">
    <location>
        <begin position="1289"/>
        <end position="1310"/>
    </location>
</feature>
<feature type="compositionally biased region" description="Low complexity" evidence="1">
    <location>
        <begin position="925"/>
        <end position="934"/>
    </location>
</feature>
<feature type="region of interest" description="Disordered" evidence="1">
    <location>
        <begin position="919"/>
        <end position="951"/>
    </location>
</feature>
<dbReference type="Proteomes" id="UP000673552">
    <property type="component" value="Chromosome 19"/>
</dbReference>
<feature type="region of interest" description="Disordered" evidence="1">
    <location>
        <begin position="558"/>
        <end position="590"/>
    </location>
</feature>
<feature type="compositionally biased region" description="Basic and acidic residues" evidence="1">
    <location>
        <begin position="1246"/>
        <end position="1263"/>
    </location>
</feature>
<evidence type="ECO:0000313" key="2">
    <source>
        <dbReference type="EMBL" id="KAG5480581.1"/>
    </source>
</evidence>
<feature type="region of interest" description="Disordered" evidence="1">
    <location>
        <begin position="226"/>
        <end position="250"/>
    </location>
</feature>
<feature type="compositionally biased region" description="Basic and acidic residues" evidence="1">
    <location>
        <begin position="937"/>
        <end position="946"/>
    </location>
</feature>
<organism evidence="2 3">
    <name type="scientific">Leishmania martiniquensis</name>
    <dbReference type="NCBI Taxonomy" id="1580590"/>
    <lineage>
        <taxon>Eukaryota</taxon>
        <taxon>Discoba</taxon>
        <taxon>Euglenozoa</taxon>
        <taxon>Kinetoplastea</taxon>
        <taxon>Metakinetoplastina</taxon>
        <taxon>Trypanosomatida</taxon>
        <taxon>Trypanosomatidae</taxon>
        <taxon>Leishmaniinae</taxon>
        <taxon>Leishmania</taxon>
    </lineage>
</organism>
<dbReference type="OrthoDB" id="267993at2759"/>
<feature type="region of interest" description="Disordered" evidence="1">
    <location>
        <begin position="316"/>
        <end position="381"/>
    </location>
</feature>
<accession>A0A836HM85</accession>
<comment type="caution">
    <text evidence="2">The sequence shown here is derived from an EMBL/GenBank/DDBJ whole genome shotgun (WGS) entry which is preliminary data.</text>
</comment>
<dbReference type="KEGG" id="lmat:92516228"/>
<feature type="compositionally biased region" description="Pro residues" evidence="1">
    <location>
        <begin position="708"/>
        <end position="721"/>
    </location>
</feature>
<dbReference type="EMBL" id="JAFEUZ010000019">
    <property type="protein sequence ID" value="KAG5480581.1"/>
    <property type="molecule type" value="Genomic_DNA"/>
</dbReference>
<protein>
    <submittedName>
        <fullName evidence="2">Uncharacterized protein</fullName>
    </submittedName>
</protein>
<dbReference type="GeneID" id="92516228"/>
<feature type="region of interest" description="Disordered" evidence="1">
    <location>
        <begin position="1153"/>
        <end position="1175"/>
    </location>
</feature>
<feature type="compositionally biased region" description="Low complexity" evidence="1">
    <location>
        <begin position="666"/>
        <end position="676"/>
    </location>
</feature>
<feature type="compositionally biased region" description="Acidic residues" evidence="1">
    <location>
        <begin position="328"/>
        <end position="351"/>
    </location>
</feature>